<dbReference type="Proteomes" id="UP000728032">
    <property type="component" value="Unassembled WGS sequence"/>
</dbReference>
<evidence type="ECO:0000256" key="8">
    <source>
        <dbReference type="ARBA" id="ARBA00022840"/>
    </source>
</evidence>
<feature type="active site" description="Proton acceptor" evidence="10">
    <location>
        <position position="136"/>
    </location>
</feature>
<feature type="domain" description="Protein kinase" evidence="14">
    <location>
        <begin position="16"/>
        <end position="273"/>
    </location>
</feature>
<dbReference type="SMART" id="SM00220">
    <property type="entry name" value="S_TKc"/>
    <property type="match status" value="1"/>
</dbReference>
<dbReference type="InterPro" id="IPR011009">
    <property type="entry name" value="Kinase-like_dom_sf"/>
</dbReference>
<dbReference type="AlphaFoldDB" id="A0A7R9QC96"/>
<keyword evidence="17" id="KW-1185">Reference proteome</keyword>
<keyword evidence="8 9" id="KW-0067">ATP-binding</keyword>
<keyword evidence="4" id="KW-0597">Phosphoprotein</keyword>
<comment type="catalytic activity">
    <reaction evidence="9">
        <text>L-threonyl-[protein] + ATP = O-phospho-L-threonyl-[protein] + ADP + H(+)</text>
        <dbReference type="Rhea" id="RHEA:46608"/>
        <dbReference type="Rhea" id="RHEA-COMP:11060"/>
        <dbReference type="Rhea" id="RHEA-COMP:11605"/>
        <dbReference type="ChEBI" id="CHEBI:15378"/>
        <dbReference type="ChEBI" id="CHEBI:30013"/>
        <dbReference type="ChEBI" id="CHEBI:30616"/>
        <dbReference type="ChEBI" id="CHEBI:61977"/>
        <dbReference type="ChEBI" id="CHEBI:456216"/>
        <dbReference type="EC" id="2.7.11.1"/>
    </reaction>
</comment>
<dbReference type="InterPro" id="IPR000719">
    <property type="entry name" value="Prot_kinase_dom"/>
</dbReference>
<evidence type="ECO:0000313" key="17">
    <source>
        <dbReference type="Proteomes" id="UP000728032"/>
    </source>
</evidence>
<evidence type="ECO:0000256" key="1">
    <source>
        <dbReference type="ARBA" id="ARBA00001946"/>
    </source>
</evidence>
<dbReference type="EC" id="2.7.11.1" evidence="9"/>
<comment type="function">
    <text evidence="9">Serine/threonine kinase that plays a role in the response to environmental stress. Appears to act upstream of the JUN N-terminal pathway.</text>
</comment>
<keyword evidence="6 9" id="KW-0547">Nucleotide-binding</keyword>
<dbReference type="PROSITE" id="PS50219">
    <property type="entry name" value="CNH"/>
    <property type="match status" value="1"/>
</dbReference>
<organism evidence="16">
    <name type="scientific">Oppiella nova</name>
    <dbReference type="NCBI Taxonomy" id="334625"/>
    <lineage>
        <taxon>Eukaryota</taxon>
        <taxon>Metazoa</taxon>
        <taxon>Ecdysozoa</taxon>
        <taxon>Arthropoda</taxon>
        <taxon>Chelicerata</taxon>
        <taxon>Arachnida</taxon>
        <taxon>Acari</taxon>
        <taxon>Acariformes</taxon>
        <taxon>Sarcoptiformes</taxon>
        <taxon>Oribatida</taxon>
        <taxon>Brachypylina</taxon>
        <taxon>Oppioidea</taxon>
        <taxon>Oppiidae</taxon>
        <taxon>Oppiella</taxon>
    </lineage>
</organism>
<evidence type="ECO:0000313" key="16">
    <source>
        <dbReference type="EMBL" id="CAD7640224.1"/>
    </source>
</evidence>
<dbReference type="SMART" id="SM00036">
    <property type="entry name" value="CNH"/>
    <property type="match status" value="1"/>
</dbReference>
<reference evidence="16" key="1">
    <citation type="submission" date="2020-11" db="EMBL/GenBank/DDBJ databases">
        <authorList>
            <person name="Tran Van P."/>
        </authorList>
    </citation>
    <scope>NUCLEOTIDE SEQUENCE</scope>
</reference>
<keyword evidence="3 9" id="KW-0723">Serine/threonine-protein kinase</keyword>
<dbReference type="InterPro" id="IPR001180">
    <property type="entry name" value="CNH_dom"/>
</dbReference>
<dbReference type="GO" id="GO:0005737">
    <property type="term" value="C:cytoplasm"/>
    <property type="evidence" value="ECO:0007669"/>
    <property type="project" value="TreeGrafter"/>
</dbReference>
<evidence type="ECO:0000256" key="6">
    <source>
        <dbReference type="ARBA" id="ARBA00022741"/>
    </source>
</evidence>
<dbReference type="EMBL" id="OC915390">
    <property type="protein sequence ID" value="CAD7640224.1"/>
    <property type="molecule type" value="Genomic_DNA"/>
</dbReference>
<proteinExistence type="inferred from homology"/>
<dbReference type="PIRSF" id="PIRSF038172">
    <property type="entry name" value="MAPKKKK"/>
    <property type="match status" value="1"/>
</dbReference>
<dbReference type="CDD" id="cd06613">
    <property type="entry name" value="STKc_MAP4K3_like"/>
    <property type="match status" value="1"/>
</dbReference>
<keyword evidence="5 9" id="KW-0808">Transferase</keyword>
<feature type="region of interest" description="Disordered" evidence="13">
    <location>
        <begin position="476"/>
        <end position="535"/>
    </location>
</feature>
<keyword evidence="7 9" id="KW-0418">Kinase</keyword>
<dbReference type="PANTHER" id="PTHR48012:SF18">
    <property type="entry name" value="HAPPYHOUR, ISOFORM A"/>
    <property type="match status" value="1"/>
</dbReference>
<feature type="binding site" evidence="11">
    <location>
        <begin position="22"/>
        <end position="30"/>
    </location>
    <ligand>
        <name>ATP</name>
        <dbReference type="ChEBI" id="CHEBI:30616"/>
    </ligand>
</feature>
<dbReference type="SUPFAM" id="SSF56112">
    <property type="entry name" value="Protein kinase-like (PK-like)"/>
    <property type="match status" value="1"/>
</dbReference>
<evidence type="ECO:0000256" key="9">
    <source>
        <dbReference type="PIRNR" id="PIRNR038172"/>
    </source>
</evidence>
<evidence type="ECO:0000259" key="15">
    <source>
        <dbReference type="PROSITE" id="PS50219"/>
    </source>
</evidence>
<dbReference type="OrthoDB" id="8693905at2759"/>
<feature type="compositionally biased region" description="Polar residues" evidence="13">
    <location>
        <begin position="476"/>
        <end position="495"/>
    </location>
</feature>
<feature type="domain" description="CNH" evidence="15">
    <location>
        <begin position="555"/>
        <end position="879"/>
    </location>
</feature>
<evidence type="ECO:0000259" key="14">
    <source>
        <dbReference type="PROSITE" id="PS50011"/>
    </source>
</evidence>
<evidence type="ECO:0000256" key="5">
    <source>
        <dbReference type="ARBA" id="ARBA00022679"/>
    </source>
</evidence>
<dbReference type="PROSITE" id="PS00107">
    <property type="entry name" value="PROTEIN_KINASE_ATP"/>
    <property type="match status" value="1"/>
</dbReference>
<dbReference type="Gene3D" id="1.10.510.10">
    <property type="entry name" value="Transferase(Phosphotransferase) domain 1"/>
    <property type="match status" value="1"/>
</dbReference>
<sequence>MAQPLDISRRNPQEEYDLIQRVGSGTYGDVYKAKRVMSGEMAAIKIIKLEPGDDFTIIQQEILMMKGCRHPNVVAFFGSYLRRDKLWICMEFCGGGSLQDIYHCTGPLSEVQIAFVCRETLKGVLYLHSMGKMHRDIKGANILLTDEGDVKLADFGVSAQITQTINKRKSFIGTPYWMAPEVAAVERKGGYNHQCDIWAVGITAIELAELQPPMFDLHPMRALFLMSKSGFKAPQLKDRSRWSPNFHHFVKVSLTKNPKKRPSAERLLLHPFVHQSDLSRRLMRDLLEKVANPQHFDGHELDADDELVCDVPQRISSKRSVRSRVKTRSELNMESIAFETPLLTPLSAEHERPTDVSLAWALPSAHNTSAGDSGDAWTHSDAYREAELRRRSLLEMVDEELLHLGHQDSLQAIDKTLRLYSSQETLPIEPLRHDLLGQVCNELNAIELLHIDDDEYSTPPSTPRVNGIIVSEVGEHSTNGQTNAPNNGLNQSSDANDADGSGGVGQPPEAPPRRRDRHKRVNTGQTSAPTAVNGLPPTPKVHMGACFSKVFNECPLTVNCSASWIHPDTHDQHILLGCDEGIYDLNLNELHDATLDQLYPRKTIWLFVIKNVVMSVSGKTAYLYRHDLMALHSKKNMSFGLPVDSMINKIPERLMPRKFIATSKVSDTKGCTKCCVGRNPYNGYKYLCGATPNGIFLMQWYNPLNKFMFLKQFELYLPAKLHVFEMMITPDLEYPMLCTGVKRGYDTSQDLQLNLINLNSSTNWFNDGVDDQFGDGTETVIPRHDSLDVISVTQLEKDTILVCFDREVKLVSLQGKVKASRRQSQLHFDFKVESIVCLTDSVLAFHSHGMQGRSFKNNEVVQEINDPSRHFRLLGFDRIVVLESRPTDQPNAPTNLYILAGHENSY</sequence>
<evidence type="ECO:0000256" key="12">
    <source>
        <dbReference type="PROSITE-ProRule" id="PRU10141"/>
    </source>
</evidence>
<dbReference type="InterPro" id="IPR021160">
    <property type="entry name" value="MAPKKKK"/>
</dbReference>
<dbReference type="Pfam" id="PF00069">
    <property type="entry name" value="Pkinase"/>
    <property type="match status" value="1"/>
</dbReference>
<dbReference type="EMBL" id="CAJPVJ010000565">
    <property type="protein sequence ID" value="CAG2162862.1"/>
    <property type="molecule type" value="Genomic_DNA"/>
</dbReference>
<evidence type="ECO:0000256" key="3">
    <source>
        <dbReference type="ARBA" id="ARBA00022527"/>
    </source>
</evidence>
<dbReference type="FunFam" id="1.10.510.10:FF:000031">
    <property type="entry name" value="Mitogen-activated protein kinase kinase kinase kinase"/>
    <property type="match status" value="1"/>
</dbReference>
<evidence type="ECO:0000256" key="4">
    <source>
        <dbReference type="ARBA" id="ARBA00022553"/>
    </source>
</evidence>
<accession>A0A7R9QC96</accession>
<evidence type="ECO:0000256" key="13">
    <source>
        <dbReference type="SAM" id="MobiDB-lite"/>
    </source>
</evidence>
<dbReference type="PANTHER" id="PTHR48012">
    <property type="entry name" value="STERILE20-LIKE KINASE, ISOFORM B-RELATED"/>
    <property type="match status" value="1"/>
</dbReference>
<dbReference type="GO" id="GO:0005524">
    <property type="term" value="F:ATP binding"/>
    <property type="evidence" value="ECO:0007669"/>
    <property type="project" value="UniProtKB-UniRule"/>
</dbReference>
<dbReference type="PROSITE" id="PS50011">
    <property type="entry name" value="PROTEIN_KINASE_DOM"/>
    <property type="match status" value="1"/>
</dbReference>
<feature type="binding site" evidence="11 12">
    <location>
        <position position="45"/>
    </location>
    <ligand>
        <name>ATP</name>
        <dbReference type="ChEBI" id="CHEBI:30616"/>
    </ligand>
</feature>
<name>A0A7R9QC96_9ACAR</name>
<dbReference type="Pfam" id="PF00780">
    <property type="entry name" value="CNH"/>
    <property type="match status" value="1"/>
</dbReference>
<evidence type="ECO:0000256" key="10">
    <source>
        <dbReference type="PIRSR" id="PIRSR038172-1"/>
    </source>
</evidence>
<comment type="similarity">
    <text evidence="2 9">Belongs to the protein kinase superfamily. STE Ser/Thr protein kinase family. STE20 subfamily.</text>
</comment>
<evidence type="ECO:0000256" key="7">
    <source>
        <dbReference type="ARBA" id="ARBA00022777"/>
    </source>
</evidence>
<dbReference type="InterPro" id="IPR017441">
    <property type="entry name" value="Protein_kinase_ATP_BS"/>
</dbReference>
<comment type="catalytic activity">
    <reaction evidence="9">
        <text>L-seryl-[protein] + ATP = O-phospho-L-seryl-[protein] + ADP + H(+)</text>
        <dbReference type="Rhea" id="RHEA:17989"/>
        <dbReference type="Rhea" id="RHEA-COMP:9863"/>
        <dbReference type="Rhea" id="RHEA-COMP:11604"/>
        <dbReference type="ChEBI" id="CHEBI:15378"/>
        <dbReference type="ChEBI" id="CHEBI:29999"/>
        <dbReference type="ChEBI" id="CHEBI:30616"/>
        <dbReference type="ChEBI" id="CHEBI:83421"/>
        <dbReference type="ChEBI" id="CHEBI:456216"/>
        <dbReference type="EC" id="2.7.11.1"/>
    </reaction>
</comment>
<comment type="cofactor">
    <cofactor evidence="1 9">
        <name>Mg(2+)</name>
        <dbReference type="ChEBI" id="CHEBI:18420"/>
    </cofactor>
</comment>
<evidence type="ECO:0000256" key="2">
    <source>
        <dbReference type="ARBA" id="ARBA00008874"/>
    </source>
</evidence>
<dbReference type="GO" id="GO:0008349">
    <property type="term" value="F:MAP kinase kinase kinase kinase activity"/>
    <property type="evidence" value="ECO:0007669"/>
    <property type="project" value="InterPro"/>
</dbReference>
<protein>
    <recommendedName>
        <fullName evidence="9">Mitogen-activated protein kinase kinase kinase kinase</fullName>
        <ecNumber evidence="9">2.7.11.1</ecNumber>
    </recommendedName>
</protein>
<dbReference type="InterPro" id="IPR050629">
    <property type="entry name" value="STE20/SPS1-PAK"/>
</dbReference>
<gene>
    <name evidence="16" type="ORF">ONB1V03_LOCUS2450</name>
</gene>
<evidence type="ECO:0000256" key="11">
    <source>
        <dbReference type="PIRSR" id="PIRSR038172-2"/>
    </source>
</evidence>